<evidence type="ECO:0000313" key="2">
    <source>
        <dbReference type="Proteomes" id="UP000292136"/>
    </source>
</evidence>
<comment type="caution">
    <text evidence="1">The sequence shown here is derived from an EMBL/GenBank/DDBJ whole genome shotgun (WGS) entry which is preliminary data.</text>
</comment>
<evidence type="ECO:0008006" key="3">
    <source>
        <dbReference type="Google" id="ProtNLM"/>
    </source>
</evidence>
<organism evidence="1 2">
    <name type="scientific">Azospira oryzae</name>
    <dbReference type="NCBI Taxonomy" id="146939"/>
    <lineage>
        <taxon>Bacteria</taxon>
        <taxon>Pseudomonadati</taxon>
        <taxon>Pseudomonadota</taxon>
        <taxon>Betaproteobacteria</taxon>
        <taxon>Rhodocyclales</taxon>
        <taxon>Rhodocyclaceae</taxon>
        <taxon>Azospira</taxon>
    </lineage>
</organism>
<dbReference type="EMBL" id="SHKM01000003">
    <property type="protein sequence ID" value="RZT75946.1"/>
    <property type="molecule type" value="Genomic_DNA"/>
</dbReference>
<dbReference type="InterPro" id="IPR046239">
    <property type="entry name" value="DUF6272"/>
</dbReference>
<evidence type="ECO:0000313" key="1">
    <source>
        <dbReference type="EMBL" id="RZT75946.1"/>
    </source>
</evidence>
<protein>
    <recommendedName>
        <fullName evidence="3">Histidine kinase</fullName>
    </recommendedName>
</protein>
<gene>
    <name evidence="1" type="ORF">EV678_3133</name>
</gene>
<keyword evidence="2" id="KW-1185">Reference proteome</keyword>
<dbReference type="Pfam" id="PF19788">
    <property type="entry name" value="DUF6272"/>
    <property type="match status" value="1"/>
</dbReference>
<proteinExistence type="predicted"/>
<sequence>MTQTAPSLDIFALRETFNRERIMLCFNGPITATLIEEIGTALRKHMEGLQESPSAVSDVFSVYIEMTQNIRRYTQSRPALAMETASVFVSRDEDGRYVVSAGNVLEAADGEALLQRVEPLARLDKDGLKAAFKTQLRQPREALDGSAGLGLIDMARKASAPLQCSLRPLDGGRAFFSLRVVL</sequence>
<name>A0ABY0IPE5_9RHOO</name>
<reference evidence="1 2" key="1">
    <citation type="submission" date="2019-02" db="EMBL/GenBank/DDBJ databases">
        <title>Genomic Encyclopedia of Type Strains, Phase IV (KMG-IV): sequencing the most valuable type-strain genomes for metagenomic binning, comparative biology and taxonomic classification.</title>
        <authorList>
            <person name="Goeker M."/>
        </authorList>
    </citation>
    <scope>NUCLEOTIDE SEQUENCE [LARGE SCALE GENOMIC DNA]</scope>
    <source>
        <strain evidence="1 2">DSM 21223</strain>
    </source>
</reference>
<dbReference type="RefSeq" id="WP_014236459.1">
    <property type="nucleotide sequence ID" value="NZ_SHKM01000003.1"/>
</dbReference>
<dbReference type="Proteomes" id="UP000292136">
    <property type="component" value="Unassembled WGS sequence"/>
</dbReference>
<accession>A0ABY0IPE5</accession>
<dbReference type="NCBIfam" id="NF038264">
    <property type="entry name" value="kinase_SiaB"/>
    <property type="match status" value="1"/>
</dbReference>
<dbReference type="NCBIfam" id="NF038262">
    <property type="entry name" value="SiaB_fam_kinase"/>
    <property type="match status" value="1"/>
</dbReference>